<dbReference type="PANTHER" id="PTHR12968:SF2">
    <property type="entry name" value="B9 DOMAIN-CONTAINING PROTEIN 2"/>
    <property type="match status" value="1"/>
</dbReference>
<gene>
    <name evidence="8" type="ORF">Pcinc_023348</name>
</gene>
<keyword evidence="5" id="KW-0966">Cell projection</keyword>
<evidence type="ECO:0000313" key="8">
    <source>
        <dbReference type="EMBL" id="KAK3871506.1"/>
    </source>
</evidence>
<reference evidence="8" key="1">
    <citation type="submission" date="2023-10" db="EMBL/GenBank/DDBJ databases">
        <title>Genome assemblies of two species of porcelain crab, Petrolisthes cinctipes and Petrolisthes manimaculis (Anomura: Porcellanidae).</title>
        <authorList>
            <person name="Angst P."/>
        </authorList>
    </citation>
    <scope>NUCLEOTIDE SEQUENCE</scope>
    <source>
        <strain evidence="8">PB745_01</strain>
        <tissue evidence="8">Gill</tissue>
    </source>
</reference>
<evidence type="ECO:0000256" key="2">
    <source>
        <dbReference type="ARBA" id="ARBA00022490"/>
    </source>
</evidence>
<keyword evidence="4" id="KW-0206">Cytoskeleton</keyword>
<evidence type="ECO:0000256" key="5">
    <source>
        <dbReference type="ARBA" id="ARBA00023273"/>
    </source>
</evidence>
<dbReference type="PROSITE" id="PS51381">
    <property type="entry name" value="C2_B9"/>
    <property type="match status" value="1"/>
</dbReference>
<protein>
    <recommendedName>
        <fullName evidence="7">B9 domain-containing protein 2</fullName>
    </recommendedName>
</protein>
<dbReference type="InterPro" id="IPR010796">
    <property type="entry name" value="C2_B9-type_dom"/>
</dbReference>
<evidence type="ECO:0000256" key="3">
    <source>
        <dbReference type="ARBA" id="ARBA00022794"/>
    </source>
</evidence>
<comment type="subcellular location">
    <subcellularLocation>
        <location evidence="1">Cytoplasm</location>
        <location evidence="1">Cytoskeleton</location>
        <location evidence="1">Cilium basal body</location>
    </subcellularLocation>
</comment>
<proteinExistence type="inferred from homology"/>
<dbReference type="Proteomes" id="UP001286313">
    <property type="component" value="Unassembled WGS sequence"/>
</dbReference>
<dbReference type="EMBL" id="JAWQEG010002503">
    <property type="protein sequence ID" value="KAK3871506.1"/>
    <property type="molecule type" value="Genomic_DNA"/>
</dbReference>
<accession>A0AAE1KCB4</accession>
<evidence type="ECO:0000256" key="1">
    <source>
        <dbReference type="ARBA" id="ARBA00004120"/>
    </source>
</evidence>
<evidence type="ECO:0000256" key="7">
    <source>
        <dbReference type="ARBA" id="ARBA00039272"/>
    </source>
</evidence>
<comment type="similarity">
    <text evidence="6">Belongs to the B9D family.</text>
</comment>
<sequence>MVSFSPPPSFQVKKSVWTLMAEVHIIGQLSGTSGFPCASLFCKWSLQLGGGWKVVEGVSEGQTQADQSDTGNTSTWCHPIDLHLSTRGIQGWPRLLLQVYRQDDLGRVDLCGYGVTHVPTRPGHHTLVCHTWRPVGTFGEEVRRAFLGGGPQLLSTEFIHSSLERYRLHTIAAGLVHLELGIILRNFEKYGVIY</sequence>
<dbReference type="AlphaFoldDB" id="A0AAE1KCB4"/>
<organism evidence="8 9">
    <name type="scientific">Petrolisthes cinctipes</name>
    <name type="common">Flat porcelain crab</name>
    <dbReference type="NCBI Taxonomy" id="88211"/>
    <lineage>
        <taxon>Eukaryota</taxon>
        <taxon>Metazoa</taxon>
        <taxon>Ecdysozoa</taxon>
        <taxon>Arthropoda</taxon>
        <taxon>Crustacea</taxon>
        <taxon>Multicrustacea</taxon>
        <taxon>Malacostraca</taxon>
        <taxon>Eumalacostraca</taxon>
        <taxon>Eucarida</taxon>
        <taxon>Decapoda</taxon>
        <taxon>Pleocyemata</taxon>
        <taxon>Anomura</taxon>
        <taxon>Galatheoidea</taxon>
        <taxon>Porcellanidae</taxon>
        <taxon>Petrolisthes</taxon>
    </lineage>
</organism>
<dbReference type="Pfam" id="PF07162">
    <property type="entry name" value="B9-C2"/>
    <property type="match status" value="1"/>
</dbReference>
<keyword evidence="2" id="KW-0963">Cytoplasm</keyword>
<evidence type="ECO:0000313" key="9">
    <source>
        <dbReference type="Proteomes" id="UP001286313"/>
    </source>
</evidence>
<dbReference type="GO" id="GO:0036038">
    <property type="term" value="C:MKS complex"/>
    <property type="evidence" value="ECO:0007669"/>
    <property type="project" value="TreeGrafter"/>
</dbReference>
<evidence type="ECO:0000256" key="6">
    <source>
        <dbReference type="ARBA" id="ARBA00038411"/>
    </source>
</evidence>
<comment type="caution">
    <text evidence="8">The sequence shown here is derived from an EMBL/GenBank/DDBJ whole genome shotgun (WGS) entry which is preliminary data.</text>
</comment>
<keyword evidence="3" id="KW-0970">Cilium biogenesis/degradation</keyword>
<keyword evidence="9" id="KW-1185">Reference proteome</keyword>
<dbReference type="GO" id="GO:0060271">
    <property type="term" value="P:cilium assembly"/>
    <property type="evidence" value="ECO:0007669"/>
    <property type="project" value="TreeGrafter"/>
</dbReference>
<evidence type="ECO:0000256" key="4">
    <source>
        <dbReference type="ARBA" id="ARBA00023212"/>
    </source>
</evidence>
<dbReference type="PANTHER" id="PTHR12968">
    <property type="entry name" value="B9 DOMAIN-CONTAINING"/>
    <property type="match status" value="1"/>
</dbReference>
<name>A0AAE1KCB4_PETCI</name>